<evidence type="ECO:0000256" key="1">
    <source>
        <dbReference type="SAM" id="SignalP"/>
    </source>
</evidence>
<keyword evidence="3" id="KW-1185">Reference proteome</keyword>
<evidence type="ECO:0000313" key="2">
    <source>
        <dbReference type="EMBL" id="USQ96043.1"/>
    </source>
</evidence>
<dbReference type="EMBL" id="CP096040">
    <property type="protein sequence ID" value="USQ96043.1"/>
    <property type="molecule type" value="Genomic_DNA"/>
</dbReference>
<dbReference type="Gene3D" id="3.30.530.20">
    <property type="match status" value="1"/>
</dbReference>
<sequence length="175" mass="17632">MKTTTAAVALLAATLTTGAARAEVVDAQPNGFEVKHEMAIAAPASAVWAVLVQPSKWWASAHTWSGSAANLSLGAASGGCFCERLPNGGSVLHMTTVYAAPSTRLVLSGALGPLQSSGATGALTFLLAEKDGRTTVTVTYDVGGYFKGGLDKIAGGVDAVVGQQVARLKAASEGK</sequence>
<gene>
    <name evidence="2" type="ORF">MZV50_00080</name>
</gene>
<reference evidence="2 3" key="1">
    <citation type="submission" date="2022-04" db="EMBL/GenBank/DDBJ databases">
        <title>Genome sequence of soybean root-associated Caulobacter segnis RL271.</title>
        <authorList>
            <person name="Longley R."/>
            <person name="Bonito G."/>
            <person name="Trigodet F."/>
            <person name="Crosson S."/>
            <person name="Fiebig A."/>
        </authorList>
    </citation>
    <scope>NUCLEOTIDE SEQUENCE [LARGE SCALE GENOMIC DNA]</scope>
    <source>
        <strain evidence="2 3">RL271</strain>
    </source>
</reference>
<dbReference type="InterPro" id="IPR023393">
    <property type="entry name" value="START-like_dom_sf"/>
</dbReference>
<protein>
    <submittedName>
        <fullName evidence="2">SRPBCC family protein</fullName>
    </submittedName>
</protein>
<dbReference type="Pfam" id="PF10604">
    <property type="entry name" value="Polyketide_cyc2"/>
    <property type="match status" value="1"/>
</dbReference>
<evidence type="ECO:0000313" key="3">
    <source>
        <dbReference type="Proteomes" id="UP001057520"/>
    </source>
</evidence>
<keyword evidence="1" id="KW-0732">Signal</keyword>
<accession>A0ABY4ZTX8</accession>
<dbReference type="SUPFAM" id="SSF55961">
    <property type="entry name" value="Bet v1-like"/>
    <property type="match status" value="1"/>
</dbReference>
<dbReference type="Proteomes" id="UP001057520">
    <property type="component" value="Chromosome"/>
</dbReference>
<proteinExistence type="predicted"/>
<feature type="signal peptide" evidence="1">
    <location>
        <begin position="1"/>
        <end position="22"/>
    </location>
</feature>
<name>A0ABY4ZTX8_9CAUL</name>
<feature type="chain" id="PRO_5045857836" evidence="1">
    <location>
        <begin position="23"/>
        <end position="175"/>
    </location>
</feature>
<organism evidence="2 3">
    <name type="scientific">Caulobacter segnis</name>
    <dbReference type="NCBI Taxonomy" id="88688"/>
    <lineage>
        <taxon>Bacteria</taxon>
        <taxon>Pseudomonadati</taxon>
        <taxon>Pseudomonadota</taxon>
        <taxon>Alphaproteobacteria</taxon>
        <taxon>Caulobacterales</taxon>
        <taxon>Caulobacteraceae</taxon>
        <taxon>Caulobacter</taxon>
    </lineage>
</organism>
<dbReference type="InterPro" id="IPR019587">
    <property type="entry name" value="Polyketide_cyclase/dehydratase"/>
</dbReference>